<sequence>MIIKKLILKKHLSSGGLAEFLLVRKEGAYEAALFINGKLIPGPSKPHPLNPPTDDLTHWMGNRPSVGLTRGEAERILEEIDFENAVLAHRTRSDWKR</sequence>
<reference evidence="1 2" key="1">
    <citation type="submission" date="2015-01" db="EMBL/GenBank/DDBJ databases">
        <title>Genome sequence of the anaerobic bacterium Geobacter soli GSS01, a dissimilatory Fe(III) reducer from soil.</title>
        <authorList>
            <person name="Yang G."/>
            <person name="Zhou S."/>
        </authorList>
    </citation>
    <scope>NUCLEOTIDE SEQUENCE [LARGE SCALE GENOMIC DNA]</scope>
    <source>
        <strain evidence="1 2">GSS01</strain>
    </source>
</reference>
<dbReference type="RefSeq" id="WP_039644863.1">
    <property type="nucleotide sequence ID" value="NZ_JXBL01000001.1"/>
</dbReference>
<dbReference type="Proteomes" id="UP000031433">
    <property type="component" value="Unassembled WGS sequence"/>
</dbReference>
<evidence type="ECO:0000313" key="1">
    <source>
        <dbReference type="EMBL" id="KIE42358.1"/>
    </source>
</evidence>
<evidence type="ECO:0000313" key="2">
    <source>
        <dbReference type="Proteomes" id="UP000031433"/>
    </source>
</evidence>
<organism evidence="1 2">
    <name type="scientific">Geobacter soli</name>
    <dbReference type="NCBI Taxonomy" id="1510391"/>
    <lineage>
        <taxon>Bacteria</taxon>
        <taxon>Pseudomonadati</taxon>
        <taxon>Thermodesulfobacteriota</taxon>
        <taxon>Desulfuromonadia</taxon>
        <taxon>Geobacterales</taxon>
        <taxon>Geobacteraceae</taxon>
        <taxon>Geobacter</taxon>
    </lineage>
</organism>
<protein>
    <submittedName>
        <fullName evidence="1">Uncharacterized protein</fullName>
    </submittedName>
</protein>
<dbReference type="EMBL" id="JXBL01000001">
    <property type="protein sequence ID" value="KIE42358.1"/>
    <property type="molecule type" value="Genomic_DNA"/>
</dbReference>
<name>A0A0C1TSR0_9BACT</name>
<accession>A0A0C1TSR0</accession>
<proteinExistence type="predicted"/>
<keyword evidence="2" id="KW-1185">Reference proteome</keyword>
<gene>
    <name evidence="1" type="ORF">SE37_06820</name>
</gene>
<dbReference type="AlphaFoldDB" id="A0A0C1TSR0"/>
<comment type="caution">
    <text evidence="1">The sequence shown here is derived from an EMBL/GenBank/DDBJ whole genome shotgun (WGS) entry which is preliminary data.</text>
</comment>